<evidence type="ECO:0000313" key="1">
    <source>
        <dbReference type="EMBL" id="CAG9177376.1"/>
    </source>
</evidence>
<dbReference type="EMBL" id="CAJZAH010000003">
    <property type="protein sequence ID" value="CAG9177376.1"/>
    <property type="molecule type" value="Genomic_DNA"/>
</dbReference>
<protein>
    <submittedName>
        <fullName evidence="1">Protein Ves</fullName>
    </submittedName>
</protein>
<accession>A0ABN7YYR7</accession>
<gene>
    <name evidence="1" type="primary">ves</name>
    <name evidence="1" type="ORF">LMG21510_03283</name>
</gene>
<dbReference type="CDD" id="cd20293">
    <property type="entry name" value="cupin_HutD_N"/>
    <property type="match status" value="1"/>
</dbReference>
<dbReference type="SUPFAM" id="SSF51182">
    <property type="entry name" value="RmlC-like cupins"/>
    <property type="match status" value="1"/>
</dbReference>
<keyword evidence="2" id="KW-1185">Reference proteome</keyword>
<dbReference type="Gene3D" id="2.60.120.10">
    <property type="entry name" value="Jelly Rolls"/>
    <property type="match status" value="1"/>
</dbReference>
<sequence length="199" mass="21010">MTASPARYFSLAALTPAPWKNGGGVTREIAAMPQGAGMGDFDWRISVADIAADGPFSAYPGIDRQIVLLEGAGVRLRADDGRFDHRLDRVGEPFAFAGEAGVHASLLDGPTRDFNVMTRRGRTRARAWSVREAVAVPGGTQATVMLVIAGEWHGDVQASTMPMRPGDGLVLGPGAPLHLRPASAESHCLLVTLDLDATP</sequence>
<dbReference type="InterPro" id="IPR010282">
    <property type="entry name" value="Uncharacterised_HutD/Ves"/>
</dbReference>
<organism evidence="1 2">
    <name type="scientific">Cupriavidus respiraculi</name>
    <dbReference type="NCBI Taxonomy" id="195930"/>
    <lineage>
        <taxon>Bacteria</taxon>
        <taxon>Pseudomonadati</taxon>
        <taxon>Pseudomonadota</taxon>
        <taxon>Betaproteobacteria</taxon>
        <taxon>Burkholderiales</taxon>
        <taxon>Burkholderiaceae</taxon>
        <taxon>Cupriavidus</taxon>
    </lineage>
</organism>
<dbReference type="PANTHER" id="PTHR37943">
    <property type="entry name" value="PROTEIN VES"/>
    <property type="match status" value="1"/>
</dbReference>
<reference evidence="1 2" key="1">
    <citation type="submission" date="2021-08" db="EMBL/GenBank/DDBJ databases">
        <authorList>
            <person name="Peeters C."/>
        </authorList>
    </citation>
    <scope>NUCLEOTIDE SEQUENCE [LARGE SCALE GENOMIC DNA]</scope>
    <source>
        <strain evidence="1 2">LMG 21510</strain>
    </source>
</reference>
<dbReference type="RefSeq" id="WP_224042766.1">
    <property type="nucleotide sequence ID" value="NZ_CAJZAH010000003.1"/>
</dbReference>
<name>A0ABN7YYR7_9BURK</name>
<proteinExistence type="predicted"/>
<comment type="caution">
    <text evidence="1">The sequence shown here is derived from an EMBL/GenBank/DDBJ whole genome shotgun (WGS) entry which is preliminary data.</text>
</comment>
<dbReference type="Proteomes" id="UP000721236">
    <property type="component" value="Unassembled WGS sequence"/>
</dbReference>
<dbReference type="InterPro" id="IPR011051">
    <property type="entry name" value="RmlC_Cupin_sf"/>
</dbReference>
<dbReference type="InterPro" id="IPR014710">
    <property type="entry name" value="RmlC-like_jellyroll"/>
</dbReference>
<dbReference type="PANTHER" id="PTHR37943:SF1">
    <property type="entry name" value="PROTEIN VES"/>
    <property type="match status" value="1"/>
</dbReference>
<dbReference type="Pfam" id="PF05962">
    <property type="entry name" value="HutD"/>
    <property type="match status" value="1"/>
</dbReference>
<evidence type="ECO:0000313" key="2">
    <source>
        <dbReference type="Proteomes" id="UP000721236"/>
    </source>
</evidence>